<dbReference type="InterPro" id="IPR043128">
    <property type="entry name" value="Rev_trsase/Diguanyl_cyclase"/>
</dbReference>
<feature type="transmembrane region" description="Helical" evidence="1">
    <location>
        <begin position="191"/>
        <end position="210"/>
    </location>
</feature>
<feature type="transmembrane region" description="Helical" evidence="1">
    <location>
        <begin position="151"/>
        <end position="171"/>
    </location>
</feature>
<feature type="transmembrane region" description="Helical" evidence="1">
    <location>
        <begin position="37"/>
        <end position="56"/>
    </location>
</feature>
<evidence type="ECO:0000313" key="3">
    <source>
        <dbReference type="Proteomes" id="UP001256673"/>
    </source>
</evidence>
<dbReference type="SUPFAM" id="SSF55073">
    <property type="entry name" value="Nucleotide cyclase"/>
    <property type="match status" value="1"/>
</dbReference>
<feature type="transmembrane region" description="Helical" evidence="1">
    <location>
        <begin position="6"/>
        <end position="25"/>
    </location>
</feature>
<gene>
    <name evidence="2" type="ORF">RWH43_13225</name>
</gene>
<dbReference type="Proteomes" id="UP001256673">
    <property type="component" value="Unassembled WGS sequence"/>
</dbReference>
<keyword evidence="1" id="KW-1133">Transmembrane helix</keyword>
<evidence type="ECO:0008006" key="4">
    <source>
        <dbReference type="Google" id="ProtNLM"/>
    </source>
</evidence>
<protein>
    <recommendedName>
        <fullName evidence="4">GGDEF domain-containing protein</fullName>
    </recommendedName>
</protein>
<accession>A0ABU3RXX3</accession>
<feature type="transmembrane region" description="Helical" evidence="1">
    <location>
        <begin position="94"/>
        <end position="114"/>
    </location>
</feature>
<dbReference type="RefSeq" id="WP_316001714.1">
    <property type="nucleotide sequence ID" value="NZ_JAWDIU010000005.1"/>
</dbReference>
<proteinExistence type="predicted"/>
<keyword evidence="1" id="KW-0812">Transmembrane</keyword>
<organism evidence="2 3">
    <name type="scientific">Microbacterium algihabitans</name>
    <dbReference type="NCBI Taxonomy" id="3075992"/>
    <lineage>
        <taxon>Bacteria</taxon>
        <taxon>Bacillati</taxon>
        <taxon>Actinomycetota</taxon>
        <taxon>Actinomycetes</taxon>
        <taxon>Micrococcales</taxon>
        <taxon>Microbacteriaceae</taxon>
        <taxon>Microbacterium</taxon>
    </lineage>
</organism>
<name>A0ABU3RXX3_9MICO</name>
<comment type="caution">
    <text evidence="2">The sequence shown here is derived from an EMBL/GenBank/DDBJ whole genome shotgun (WGS) entry which is preliminary data.</text>
</comment>
<evidence type="ECO:0000313" key="2">
    <source>
        <dbReference type="EMBL" id="MDU0327720.1"/>
    </source>
</evidence>
<evidence type="ECO:0000256" key="1">
    <source>
        <dbReference type="SAM" id="Phobius"/>
    </source>
</evidence>
<keyword evidence="1" id="KW-0472">Membrane</keyword>
<reference evidence="2 3" key="1">
    <citation type="submission" date="2023-09" db="EMBL/GenBank/DDBJ databases">
        <title>Microbacterium fusihabitans sp. nov., Microbacterium phycihabitans sp. nov., and Microbacterium cervinum sp. nov., isolated from dried seaweeds of beach.</title>
        <authorList>
            <person name="Lee S.D."/>
        </authorList>
    </citation>
    <scope>NUCLEOTIDE SEQUENCE [LARGE SCALE GENOMIC DNA]</scope>
    <source>
        <strain evidence="2 3">KSW2-21</strain>
    </source>
</reference>
<dbReference type="InterPro" id="IPR029787">
    <property type="entry name" value="Nucleotide_cyclase"/>
</dbReference>
<feature type="transmembrane region" description="Helical" evidence="1">
    <location>
        <begin position="62"/>
        <end position="87"/>
    </location>
</feature>
<dbReference type="Gene3D" id="3.30.70.270">
    <property type="match status" value="1"/>
</dbReference>
<keyword evidence="3" id="KW-1185">Reference proteome</keyword>
<feature type="transmembrane region" description="Helical" evidence="1">
    <location>
        <begin position="120"/>
        <end position="139"/>
    </location>
</feature>
<sequence>MNLDLLSLQTAASVVIVVSAVMYLLDTLMLKDGLPGRLWASAYLAGTFSALCYLGWLLLPDVFLTIALGNGAFVAATGFIWLGCVAFNRRSVRIPALIVVAVGLIVVVAALAAGPDGGDWAGAVALFLGNAALAVAGAVETRRGAIRRRWSSTGLTLVLGIEAVWFVVRTVVFLSVGPDSELFRTVFDTRVSSLLTITLVIAAVVVTSALRANESALRGPGTAKSLSVDADGVLFRESFEATMTIVCARAESADEGVGLIGVRIDDLRRVAVAFGPDEADSIAGEFRASVRRHAPTMALVGEVDAAGVAVAFTTTATTDVRRIARILHERVVADLARLGPSVVPVVGTGMALTADHGFDAAALIARADEAAAQAAVTGAQPFGVV</sequence>
<dbReference type="EMBL" id="JAWDIU010000005">
    <property type="protein sequence ID" value="MDU0327720.1"/>
    <property type="molecule type" value="Genomic_DNA"/>
</dbReference>